<dbReference type="Proteomes" id="UP000189818">
    <property type="component" value="Unassembled WGS sequence"/>
</dbReference>
<dbReference type="STRING" id="439228.SAMN06295920_111179"/>
<name>A0A1T5G2D2_9SPHN</name>
<organism evidence="2 3">
    <name type="scientific">Rhizorhabdus histidinilytica</name>
    <dbReference type="NCBI Taxonomy" id="439228"/>
    <lineage>
        <taxon>Bacteria</taxon>
        <taxon>Pseudomonadati</taxon>
        <taxon>Pseudomonadota</taxon>
        <taxon>Alphaproteobacteria</taxon>
        <taxon>Sphingomonadales</taxon>
        <taxon>Sphingomonadaceae</taxon>
        <taxon>Rhizorhabdus</taxon>
    </lineage>
</organism>
<keyword evidence="3" id="KW-1185">Reference proteome</keyword>
<gene>
    <name evidence="2" type="ORF">SAMN06295920_111179</name>
</gene>
<dbReference type="InterPro" id="IPR052512">
    <property type="entry name" value="4CMD/NDH-1_regulator"/>
</dbReference>
<reference evidence="3" key="1">
    <citation type="submission" date="2017-02" db="EMBL/GenBank/DDBJ databases">
        <authorList>
            <person name="Varghese N."/>
            <person name="Submissions S."/>
        </authorList>
    </citation>
    <scope>NUCLEOTIDE SEQUENCE [LARGE SCALE GENOMIC DNA]</scope>
    <source>
        <strain evidence="3">UM2</strain>
    </source>
</reference>
<proteinExistence type="predicted"/>
<protein>
    <submittedName>
        <fullName evidence="2">4-carboxymuconolactone decarboxylase</fullName>
    </submittedName>
</protein>
<dbReference type="RefSeq" id="WP_079650179.1">
    <property type="nucleotide sequence ID" value="NZ_FUYM01000011.1"/>
</dbReference>
<evidence type="ECO:0000259" key="1">
    <source>
        <dbReference type="Pfam" id="PF02627"/>
    </source>
</evidence>
<dbReference type="AlphaFoldDB" id="A0A1T5G2D2"/>
<dbReference type="InterPro" id="IPR003779">
    <property type="entry name" value="CMD-like"/>
</dbReference>
<dbReference type="GO" id="GO:0051920">
    <property type="term" value="F:peroxiredoxin activity"/>
    <property type="evidence" value="ECO:0007669"/>
    <property type="project" value="InterPro"/>
</dbReference>
<dbReference type="OrthoDB" id="7507676at2"/>
<dbReference type="PANTHER" id="PTHR33570:SF9">
    <property type="entry name" value="BLL4600 PROTEIN"/>
    <property type="match status" value="1"/>
</dbReference>
<feature type="domain" description="Carboxymuconolactone decarboxylase-like" evidence="1">
    <location>
        <begin position="18"/>
        <end position="96"/>
    </location>
</feature>
<sequence length="112" mass="12142">MKRPAGGRGKELAAVAPLLDEITEDVLYGKVWERPELSPRDRSLITITCLVALGRDQAQGHMEYGIENGLTVEEIGEAIAHIAFYAGWPVAVSAARKLKTIVDARDAAQGKE</sequence>
<dbReference type="Pfam" id="PF02627">
    <property type="entry name" value="CMD"/>
    <property type="match status" value="1"/>
</dbReference>
<dbReference type="SUPFAM" id="SSF69118">
    <property type="entry name" value="AhpD-like"/>
    <property type="match status" value="1"/>
</dbReference>
<evidence type="ECO:0000313" key="3">
    <source>
        <dbReference type="Proteomes" id="UP000189818"/>
    </source>
</evidence>
<dbReference type="InterPro" id="IPR029032">
    <property type="entry name" value="AhpD-like"/>
</dbReference>
<dbReference type="Gene3D" id="1.20.1290.10">
    <property type="entry name" value="AhpD-like"/>
    <property type="match status" value="1"/>
</dbReference>
<evidence type="ECO:0000313" key="2">
    <source>
        <dbReference type="EMBL" id="SKC02530.1"/>
    </source>
</evidence>
<accession>A0A1T5G2D2</accession>
<dbReference type="EMBL" id="FUYM01000011">
    <property type="protein sequence ID" value="SKC02530.1"/>
    <property type="molecule type" value="Genomic_DNA"/>
</dbReference>
<dbReference type="PANTHER" id="PTHR33570">
    <property type="entry name" value="4-CARBOXYMUCONOLACTONE DECARBOXYLASE FAMILY PROTEIN"/>
    <property type="match status" value="1"/>
</dbReference>